<accession>W6N5F2</accession>
<organism evidence="1 2">
    <name type="scientific">Clostridium tyrobutyricum DIVETGP</name>
    <dbReference type="NCBI Taxonomy" id="1408889"/>
    <lineage>
        <taxon>Bacteria</taxon>
        <taxon>Bacillati</taxon>
        <taxon>Bacillota</taxon>
        <taxon>Clostridia</taxon>
        <taxon>Eubacteriales</taxon>
        <taxon>Clostridiaceae</taxon>
        <taxon>Clostridium</taxon>
    </lineage>
</organism>
<comment type="caution">
    <text evidence="1">The sequence shown here is derived from an EMBL/GenBank/DDBJ whole genome shotgun (WGS) entry which is preliminary data.</text>
</comment>
<dbReference type="EMBL" id="CBXI010000024">
    <property type="protein sequence ID" value="CDL91521.1"/>
    <property type="molecule type" value="Genomic_DNA"/>
</dbReference>
<dbReference type="OrthoDB" id="9987144at2"/>
<name>W6N5F2_CLOTY</name>
<gene>
    <name evidence="1" type="ORF">CTDIVETGP_1591</name>
</gene>
<protein>
    <submittedName>
        <fullName evidence="1">Uncharacterized protein</fullName>
    </submittedName>
</protein>
<keyword evidence="2" id="KW-1185">Reference proteome</keyword>
<dbReference type="RefSeq" id="WP_017895753.1">
    <property type="nucleotide sequence ID" value="NZ_CBXI010000024.1"/>
</dbReference>
<reference evidence="1 2" key="1">
    <citation type="journal article" date="2015" name="Genome Announc.">
        <title>Draft Genome Sequence of Clostridium tyrobutyricum Strain DIVETGP, Isolated from Cow's Milk for Grana Padano Production.</title>
        <authorList>
            <person name="Soggiu A."/>
            <person name="Piras C."/>
            <person name="Gaiarsa S."/>
            <person name="Sassera D."/>
            <person name="Roncada P."/>
            <person name="Bendixen E."/>
            <person name="Brasca M."/>
            <person name="Bonizzi L."/>
        </authorList>
    </citation>
    <scope>NUCLEOTIDE SEQUENCE [LARGE SCALE GENOMIC DNA]</scope>
    <source>
        <strain evidence="1 2">DIVETGP</strain>
    </source>
</reference>
<dbReference type="AlphaFoldDB" id="W6N5F2"/>
<evidence type="ECO:0000313" key="1">
    <source>
        <dbReference type="EMBL" id="CDL91521.1"/>
    </source>
</evidence>
<evidence type="ECO:0000313" key="2">
    <source>
        <dbReference type="Proteomes" id="UP000019482"/>
    </source>
</evidence>
<dbReference type="Proteomes" id="UP000019482">
    <property type="component" value="Unassembled WGS sequence"/>
</dbReference>
<dbReference type="GeneID" id="29419544"/>
<proteinExistence type="predicted"/>
<sequence>MGKRFRKGLKYVFTSKRYKKLTGTLPDQAKKMNGHMVVPENDFVADCHDSWVIPEWCKCIGRVSE</sequence>